<dbReference type="GeneID" id="26642558"/>
<dbReference type="KEGG" id="vg:26642558"/>
<accession>S5M9D0</accession>
<dbReference type="EMBL" id="KC595513">
    <property type="protein sequence ID" value="AGR47138.2"/>
    <property type="molecule type" value="Genomic_DNA"/>
</dbReference>
<evidence type="ECO:0000313" key="2">
    <source>
        <dbReference type="Proteomes" id="UP000015093"/>
    </source>
</evidence>
<protein>
    <submittedName>
        <fullName evidence="1">Uncharacterized protein</fullName>
    </submittedName>
</protein>
<reference evidence="1 2" key="1">
    <citation type="journal article" date="2014" name="Genome Announc.">
        <title>Genome Sequences of Three Novel Bacillus cereus Bacteriophages.</title>
        <authorList>
            <person name="Grose J.H."/>
            <person name="Jensen J.D."/>
            <person name="Merrill B.D."/>
            <person name="Fisher J.N."/>
            <person name="Burnett S.H."/>
            <person name="Breakwell D.P."/>
        </authorList>
    </citation>
    <scope>NUCLEOTIDE SEQUENCE [LARGE SCALE GENOMIC DNA]</scope>
</reference>
<keyword evidence="2" id="KW-1185">Reference proteome</keyword>
<gene>
    <name evidence="1" type="ORF">SHANETTE_215</name>
</gene>
<sequence>MSSVPLPPLQNFLMKFPIILLLGTSPESVCLSENFPIRFDNDFPCLKLYPNFIYFFIVGNIRRCMMEGQKRVVEAIVDGVRVTGVLVASENGKYVIQFEDGSKVVSDNIKEVE</sequence>
<name>S5M9D0_9CAUD</name>
<evidence type="ECO:0000313" key="1">
    <source>
        <dbReference type="EMBL" id="AGR47138.2"/>
    </source>
</evidence>
<organism evidence="1 2">
    <name type="scientific">Bacillus phage Shanette</name>
    <dbReference type="NCBI Taxonomy" id="1296656"/>
    <lineage>
        <taxon>Viruses</taxon>
        <taxon>Duplodnaviria</taxon>
        <taxon>Heunggongvirae</taxon>
        <taxon>Uroviricota</taxon>
        <taxon>Caudoviricetes</taxon>
        <taxon>Herelleviridae</taxon>
        <taxon>Spounavirinae</taxon>
        <taxon>Siminovitchvirus</taxon>
        <taxon>Siminovitchvirus shanette</taxon>
    </lineage>
</organism>
<dbReference type="RefSeq" id="YP_009216210.1">
    <property type="nucleotide sequence ID" value="NC_028983.1"/>
</dbReference>
<dbReference type="Proteomes" id="UP000015093">
    <property type="component" value="Segment"/>
</dbReference>
<proteinExistence type="predicted"/>